<reference evidence="1" key="1">
    <citation type="submission" date="2022-02" db="EMBL/GenBank/DDBJ databases">
        <authorList>
            <person name="Pu M."/>
            <person name="Li Y."/>
            <person name="Han P."/>
            <person name="Fan H."/>
            <person name="Tong Y."/>
        </authorList>
    </citation>
    <scope>NUCLEOTIDE SEQUENCE</scope>
</reference>
<keyword evidence="2" id="KW-1185">Reference proteome</keyword>
<evidence type="ECO:0000313" key="1">
    <source>
        <dbReference type="EMBL" id="UNY50171.1"/>
    </source>
</evidence>
<evidence type="ECO:0000313" key="2">
    <source>
        <dbReference type="Proteomes" id="UP000832073"/>
    </source>
</evidence>
<accession>A0AAE9K7B5</accession>
<organism evidence="1 2">
    <name type="scientific">Stenotrophomonas phage vB_SmeS_BUCT700</name>
    <dbReference type="NCBI Taxonomy" id="2924895"/>
    <lineage>
        <taxon>Viruses</taxon>
        <taxon>Duplodnaviria</taxon>
        <taxon>Heunggongvirae</taxon>
        <taxon>Uroviricota</taxon>
        <taxon>Caudoviricetes</taxon>
        <taxon>Autographivirales</taxon>
        <taxon>Autonotataviridae</taxon>
        <taxon>Gujervirinae</taxon>
        <taxon>Smasvirus</taxon>
        <taxon>Smasvirus BUCT700</taxon>
    </lineage>
</organism>
<dbReference type="EMBL" id="OM735686">
    <property type="protein sequence ID" value="UNY50171.1"/>
    <property type="molecule type" value="Genomic_DNA"/>
</dbReference>
<dbReference type="Proteomes" id="UP000832073">
    <property type="component" value="Segment"/>
</dbReference>
<protein>
    <submittedName>
        <fullName evidence="1">Uncharacterized protein</fullName>
    </submittedName>
</protein>
<name>A0AAE9K7B5_9CAUD</name>
<sequence>MSRIEVPVTIPPQGVKRDDLKAGCLYEYSSAANGRHIVLVVIGEQYRKECLSIWLDCGTRSFQPWRPNEGDRFTYIGELAVMPG</sequence>
<proteinExistence type="predicted"/>